<evidence type="ECO:0000256" key="4">
    <source>
        <dbReference type="SAM" id="Phobius"/>
    </source>
</evidence>
<dbReference type="PANTHER" id="PTHR43491:SF1">
    <property type="entry name" value="UDP-N-ACETYL-D-MANNOSAMINE DEHYDROGENASE"/>
    <property type="match status" value="1"/>
</dbReference>
<dbReference type="SUPFAM" id="SSF52413">
    <property type="entry name" value="UDP-glucose/GDP-mannose dehydrogenase C-terminal domain"/>
    <property type="match status" value="1"/>
</dbReference>
<dbReference type="InterPro" id="IPR008927">
    <property type="entry name" value="6-PGluconate_DH-like_C_sf"/>
</dbReference>
<feature type="domain" description="UDP-glucose/GDP-mannose dehydrogenase C-terminal" evidence="5">
    <location>
        <begin position="336"/>
        <end position="434"/>
    </location>
</feature>
<evidence type="ECO:0000313" key="7">
    <source>
        <dbReference type="Proteomes" id="UP000583752"/>
    </source>
</evidence>
<dbReference type="GO" id="GO:0000271">
    <property type="term" value="P:polysaccharide biosynthetic process"/>
    <property type="evidence" value="ECO:0007669"/>
    <property type="project" value="InterPro"/>
</dbReference>
<keyword evidence="4" id="KW-0472">Membrane</keyword>
<dbReference type="PIRSF" id="PIRSF500136">
    <property type="entry name" value="UDP_ManNAc_DH"/>
    <property type="match status" value="1"/>
</dbReference>
<dbReference type="AlphaFoldDB" id="A0A848HLP2"/>
<dbReference type="InterPro" id="IPR017476">
    <property type="entry name" value="UDP-Glc/GDP-Man"/>
</dbReference>
<sequence length="442" mass="48746">MRDAHQPGQLAKLLGKFEDRSAVIAVIGLGYVGLPLSLRYSTVGFRVLGIDIDADKVGRLNAGSSYIEHIAHQKIATARERGFAATSDFARVAEADALIICVPTPLNVYREPDLSFVLGTVNALLPHVRPGQVVSLESTTYPGTTEEELRPRLESRGFVVGDDVFLVFSPEREDPGNPDFETRTIPKVCGGSTEACLQAGMALYGPAIDQVVPVSSTRAAELTKLLENIHRAVNIGLVNEMKIIADKMDIDIHEVIRAAATKPFGFTPYYPGPGLGGHCIPIDPFYLTWKARQYGVHTRFIELAGEINRDMPQWVIGKVTDALNERGRSLKGSRILVLGIAYKKDVEDMRESPSVELMERLRAKGALVDYSDPHVPHFPRMREHRFDLSSVALTPAAIASYDVLLVATSHSAFDYELVRQHARLIIDTRGVYRERLPNVVKA</sequence>
<feature type="transmembrane region" description="Helical" evidence="4">
    <location>
        <begin position="21"/>
        <end position="38"/>
    </location>
</feature>
<keyword evidence="4" id="KW-0812">Transmembrane</keyword>
<dbReference type="GO" id="GO:0016628">
    <property type="term" value="F:oxidoreductase activity, acting on the CH-CH group of donors, NAD or NADP as acceptor"/>
    <property type="evidence" value="ECO:0007669"/>
    <property type="project" value="InterPro"/>
</dbReference>
<organism evidence="6 7">
    <name type="scientific">Massilia polaris</name>
    <dbReference type="NCBI Taxonomy" id="2728846"/>
    <lineage>
        <taxon>Bacteria</taxon>
        <taxon>Pseudomonadati</taxon>
        <taxon>Pseudomonadota</taxon>
        <taxon>Betaproteobacteria</taxon>
        <taxon>Burkholderiales</taxon>
        <taxon>Oxalobacteraceae</taxon>
        <taxon>Telluria group</taxon>
        <taxon>Massilia</taxon>
    </lineage>
</organism>
<accession>A0A848HLP2</accession>
<dbReference type="SUPFAM" id="SSF48179">
    <property type="entry name" value="6-phosphogluconate dehydrogenase C-terminal domain-like"/>
    <property type="match status" value="1"/>
</dbReference>
<dbReference type="InterPro" id="IPR036291">
    <property type="entry name" value="NAD(P)-bd_dom_sf"/>
</dbReference>
<dbReference type="InterPro" id="IPR001732">
    <property type="entry name" value="UDP-Glc/GDP-Man_DH_N"/>
</dbReference>
<evidence type="ECO:0000256" key="1">
    <source>
        <dbReference type="ARBA" id="ARBA00023002"/>
    </source>
</evidence>
<dbReference type="Pfam" id="PF03720">
    <property type="entry name" value="UDPG_MGDP_dh_C"/>
    <property type="match status" value="1"/>
</dbReference>
<dbReference type="InterPro" id="IPR014026">
    <property type="entry name" value="UDP-Glc/GDP-Man_DH_dimer"/>
</dbReference>
<comment type="caution">
    <text evidence="6">The sequence shown here is derived from an EMBL/GenBank/DDBJ whole genome shotgun (WGS) entry which is preliminary data.</text>
</comment>
<keyword evidence="2" id="KW-0520">NAD</keyword>
<dbReference type="PANTHER" id="PTHR43491">
    <property type="entry name" value="UDP-N-ACETYL-D-MANNOSAMINE DEHYDROGENASE"/>
    <property type="match status" value="1"/>
</dbReference>
<evidence type="ECO:0000313" key="6">
    <source>
        <dbReference type="EMBL" id="NML61957.1"/>
    </source>
</evidence>
<keyword evidence="4" id="KW-1133">Transmembrane helix</keyword>
<reference evidence="6 7" key="1">
    <citation type="submission" date="2020-04" db="EMBL/GenBank/DDBJ databases">
        <title>Massilia sp. RP-1-19 isolated from soil.</title>
        <authorList>
            <person name="Dahal R.H."/>
        </authorList>
    </citation>
    <scope>NUCLEOTIDE SEQUENCE [LARGE SCALE GENOMIC DNA]</scope>
    <source>
        <strain evidence="6 7">RP-1-19</strain>
    </source>
</reference>
<dbReference type="PIRSF" id="PIRSF000124">
    <property type="entry name" value="UDPglc_GDPman_dh"/>
    <property type="match status" value="1"/>
</dbReference>
<evidence type="ECO:0000256" key="2">
    <source>
        <dbReference type="ARBA" id="ARBA00023027"/>
    </source>
</evidence>
<dbReference type="SMART" id="SM00984">
    <property type="entry name" value="UDPG_MGDP_dh_C"/>
    <property type="match status" value="1"/>
</dbReference>
<dbReference type="NCBIfam" id="TIGR03026">
    <property type="entry name" value="NDP-sugDHase"/>
    <property type="match status" value="1"/>
</dbReference>
<dbReference type="GO" id="GO:0016616">
    <property type="term" value="F:oxidoreductase activity, acting on the CH-OH group of donors, NAD or NADP as acceptor"/>
    <property type="evidence" value="ECO:0007669"/>
    <property type="project" value="InterPro"/>
</dbReference>
<dbReference type="InterPro" id="IPR036220">
    <property type="entry name" value="UDP-Glc/GDP-Man_DH_C_sf"/>
</dbReference>
<dbReference type="RefSeq" id="WP_169466397.1">
    <property type="nucleotide sequence ID" value="NZ_JABBGG010000006.1"/>
</dbReference>
<protein>
    <submittedName>
        <fullName evidence="6">Nucleotide sugar dehydrogenase</fullName>
    </submittedName>
</protein>
<dbReference type="GO" id="GO:0051287">
    <property type="term" value="F:NAD binding"/>
    <property type="evidence" value="ECO:0007669"/>
    <property type="project" value="InterPro"/>
</dbReference>
<dbReference type="InterPro" id="IPR014027">
    <property type="entry name" value="UDP-Glc/GDP-Man_DH_C"/>
</dbReference>
<gene>
    <name evidence="6" type="ORF">HHL21_12890</name>
</gene>
<dbReference type="Pfam" id="PF03721">
    <property type="entry name" value="UDPG_MGDP_dh_N"/>
    <property type="match status" value="1"/>
</dbReference>
<dbReference type="EMBL" id="JABBGG010000006">
    <property type="protein sequence ID" value="NML61957.1"/>
    <property type="molecule type" value="Genomic_DNA"/>
</dbReference>
<name>A0A848HLP2_9BURK</name>
<dbReference type="SUPFAM" id="SSF51735">
    <property type="entry name" value="NAD(P)-binding Rossmann-fold domains"/>
    <property type="match status" value="1"/>
</dbReference>
<dbReference type="Proteomes" id="UP000583752">
    <property type="component" value="Unassembled WGS sequence"/>
</dbReference>
<dbReference type="Pfam" id="PF00984">
    <property type="entry name" value="UDPG_MGDP_dh"/>
    <property type="match status" value="1"/>
</dbReference>
<keyword evidence="7" id="KW-1185">Reference proteome</keyword>
<evidence type="ECO:0000259" key="5">
    <source>
        <dbReference type="SMART" id="SM00984"/>
    </source>
</evidence>
<comment type="similarity">
    <text evidence="3">Belongs to the UDP-glucose/GDP-mannose dehydrogenase family.</text>
</comment>
<dbReference type="InterPro" id="IPR028359">
    <property type="entry name" value="UDP_ManNAc/GlcNAc_DH"/>
</dbReference>
<evidence type="ECO:0000256" key="3">
    <source>
        <dbReference type="PIRNR" id="PIRNR000124"/>
    </source>
</evidence>
<dbReference type="Gene3D" id="3.40.50.720">
    <property type="entry name" value="NAD(P)-binding Rossmann-like Domain"/>
    <property type="match status" value="2"/>
</dbReference>
<proteinExistence type="inferred from homology"/>
<keyword evidence="1" id="KW-0560">Oxidoreductase</keyword>